<dbReference type="Proteomes" id="UP001596113">
    <property type="component" value="Unassembled WGS sequence"/>
</dbReference>
<gene>
    <name evidence="1" type="ORF">ACFPOF_06320</name>
</gene>
<dbReference type="RefSeq" id="WP_378130712.1">
    <property type="nucleotide sequence ID" value="NZ_JBHSMI010000012.1"/>
</dbReference>
<organism evidence="1 2">
    <name type="scientific">Cohnella soli</name>
    <dbReference type="NCBI Taxonomy" id="425005"/>
    <lineage>
        <taxon>Bacteria</taxon>
        <taxon>Bacillati</taxon>
        <taxon>Bacillota</taxon>
        <taxon>Bacilli</taxon>
        <taxon>Bacillales</taxon>
        <taxon>Paenibacillaceae</taxon>
        <taxon>Cohnella</taxon>
    </lineage>
</organism>
<name>A0ABW0HQI5_9BACL</name>
<protein>
    <submittedName>
        <fullName evidence="1">Uncharacterized protein</fullName>
    </submittedName>
</protein>
<accession>A0ABW0HQI5</accession>
<evidence type="ECO:0000313" key="2">
    <source>
        <dbReference type="Proteomes" id="UP001596113"/>
    </source>
</evidence>
<sequence>MKHMEFIDKDLYIKVHTSLVVTRFDEKASKHELIYANVIDIDSRVQAVFAQFHHARKASDVYFSIRHAPRIGEKGYDKSSWSIRPNGKYKHQTQRENETFVTGLIASECVLERQKDSFAIFAWDGNILQKLFWAIEAYYETPLLEEWTPYLYDQLVNDKFLVPLVVHDFTGEYRDLVAYELLAGEDVLDGYISSGIRSGRIVLTEDIREAI</sequence>
<evidence type="ECO:0000313" key="1">
    <source>
        <dbReference type="EMBL" id="MFC5402347.1"/>
    </source>
</evidence>
<comment type="caution">
    <text evidence="1">The sequence shown here is derived from an EMBL/GenBank/DDBJ whole genome shotgun (WGS) entry which is preliminary data.</text>
</comment>
<dbReference type="EMBL" id="JBHSMI010000012">
    <property type="protein sequence ID" value="MFC5402347.1"/>
    <property type="molecule type" value="Genomic_DNA"/>
</dbReference>
<keyword evidence="2" id="KW-1185">Reference proteome</keyword>
<proteinExistence type="predicted"/>
<reference evidence="2" key="1">
    <citation type="journal article" date="2019" name="Int. J. Syst. Evol. Microbiol.">
        <title>The Global Catalogue of Microorganisms (GCM) 10K type strain sequencing project: providing services to taxonomists for standard genome sequencing and annotation.</title>
        <authorList>
            <consortium name="The Broad Institute Genomics Platform"/>
            <consortium name="The Broad Institute Genome Sequencing Center for Infectious Disease"/>
            <person name="Wu L."/>
            <person name="Ma J."/>
        </authorList>
    </citation>
    <scope>NUCLEOTIDE SEQUENCE [LARGE SCALE GENOMIC DNA]</scope>
    <source>
        <strain evidence="2">CGMCC 1.18575</strain>
    </source>
</reference>